<accession>A0A368L015</accession>
<dbReference type="RefSeq" id="WP_114403337.1">
    <property type="nucleotide sequence ID" value="NZ_QPGB01000005.1"/>
</dbReference>
<protein>
    <submittedName>
        <fullName evidence="2">Zinc-finger domain-containing protein</fullName>
    </submittedName>
</protein>
<keyword evidence="2" id="KW-0479">Metal-binding</keyword>
<sequence length="68" mass="7232">MTQTVQPSSASTAAVEVEQLPVYCPNPAMPIWCSHPKVFLDVSKTGQAKCPYCGTVYTLKAGVAVHGH</sequence>
<keyword evidence="2" id="KW-0863">Zinc-finger</keyword>
<evidence type="ECO:0000259" key="1">
    <source>
        <dbReference type="Pfam" id="PF10276"/>
    </source>
</evidence>
<dbReference type="EMBL" id="QPGB01000005">
    <property type="protein sequence ID" value="RCS56734.1"/>
    <property type="molecule type" value="Genomic_DNA"/>
</dbReference>
<keyword evidence="3" id="KW-1185">Reference proteome</keyword>
<proteinExistence type="predicted"/>
<dbReference type="Gene3D" id="2.60.260.40">
    <property type="entry name" value="q5lls5 like domains"/>
    <property type="match status" value="1"/>
</dbReference>
<dbReference type="GO" id="GO:0008270">
    <property type="term" value="F:zinc ion binding"/>
    <property type="evidence" value="ECO:0007669"/>
    <property type="project" value="UniProtKB-KW"/>
</dbReference>
<dbReference type="InterPro" id="IPR019401">
    <property type="entry name" value="Znf_CHCC"/>
</dbReference>
<gene>
    <name evidence="2" type="ORF">DU000_10305</name>
</gene>
<comment type="caution">
    <text evidence="2">The sequence shown here is derived from an EMBL/GenBank/DDBJ whole genome shotgun (WGS) entry which is preliminary data.</text>
</comment>
<feature type="domain" description="Zinc finger CHCC-type" evidence="1">
    <location>
        <begin position="34"/>
        <end position="57"/>
    </location>
</feature>
<dbReference type="OrthoDB" id="9806844at2"/>
<organism evidence="2 3">
    <name type="scientific">Parvibium lacunae</name>
    <dbReference type="NCBI Taxonomy" id="1888893"/>
    <lineage>
        <taxon>Bacteria</taxon>
        <taxon>Pseudomonadati</taxon>
        <taxon>Pseudomonadota</taxon>
        <taxon>Betaproteobacteria</taxon>
        <taxon>Burkholderiales</taxon>
        <taxon>Alcaligenaceae</taxon>
        <taxon>Parvibium</taxon>
    </lineage>
</organism>
<name>A0A368L015_9BURK</name>
<reference evidence="2 3" key="1">
    <citation type="journal article" date="2018" name="Int. J. Syst. Evol. Microbiol.">
        <title>Parvibium lacunae gen. nov., sp. nov., a new member of the family Alcaligenaceae isolated from a freshwater pond.</title>
        <authorList>
            <person name="Chen W.M."/>
            <person name="Xie P.B."/>
            <person name="Hsu M.Y."/>
            <person name="Sheu S.Y."/>
        </authorList>
    </citation>
    <scope>NUCLEOTIDE SEQUENCE [LARGE SCALE GENOMIC DNA]</scope>
    <source>
        <strain evidence="2 3">KMB9</strain>
    </source>
</reference>
<dbReference type="AlphaFoldDB" id="A0A368L015"/>
<keyword evidence="2" id="KW-0862">Zinc</keyword>
<evidence type="ECO:0000313" key="3">
    <source>
        <dbReference type="Proteomes" id="UP000252357"/>
    </source>
</evidence>
<evidence type="ECO:0000313" key="2">
    <source>
        <dbReference type="EMBL" id="RCS56734.1"/>
    </source>
</evidence>
<dbReference type="Pfam" id="PF10276">
    <property type="entry name" value="zf-CHCC"/>
    <property type="match status" value="1"/>
</dbReference>
<dbReference type="Proteomes" id="UP000252357">
    <property type="component" value="Unassembled WGS sequence"/>
</dbReference>